<dbReference type="EMBL" id="JWJG01000028">
    <property type="protein sequence ID" value="KIF81861.1"/>
    <property type="molecule type" value="Genomic_DNA"/>
</dbReference>
<dbReference type="Proteomes" id="UP000031572">
    <property type="component" value="Unassembled WGS sequence"/>
</dbReference>
<sequence>MATTITHRNVHIVTLAAGETIADQCRPGDIALVQEGDGWWTNFVGDDGAVDSYDAPFDSYNEALWAAKAAAEFGGGLEE</sequence>
<name>A0A0C2BV11_9BURK</name>
<proteinExistence type="predicted"/>
<dbReference type="RefSeq" id="WP_040040614.1">
    <property type="nucleotide sequence ID" value="NZ_JWJG01000028.1"/>
</dbReference>
<evidence type="ECO:0000313" key="2">
    <source>
        <dbReference type="Proteomes" id="UP000031572"/>
    </source>
</evidence>
<dbReference type="AlphaFoldDB" id="A0A0C2BV11"/>
<reference evidence="1 2" key="1">
    <citation type="submission" date="2014-12" db="EMBL/GenBank/DDBJ databases">
        <title>Denitrispirillum autotrophicum gen. nov., sp. nov., Denitrifying, Facultatively Autotrophic Bacteria Isolated from Rice Paddy Soil.</title>
        <authorList>
            <person name="Ishii S."/>
            <person name="Ashida N."/>
            <person name="Ohno H."/>
            <person name="Otsuka S."/>
            <person name="Yokota A."/>
            <person name="Senoo K."/>
        </authorList>
    </citation>
    <scope>NUCLEOTIDE SEQUENCE [LARGE SCALE GENOMIC DNA]</scope>
    <source>
        <strain evidence="1 2">TSA66</strain>
    </source>
</reference>
<organism evidence="1 2">
    <name type="scientific">Noviherbaspirillum autotrophicum</name>
    <dbReference type="NCBI Taxonomy" id="709839"/>
    <lineage>
        <taxon>Bacteria</taxon>
        <taxon>Pseudomonadati</taxon>
        <taxon>Pseudomonadota</taxon>
        <taxon>Betaproteobacteria</taxon>
        <taxon>Burkholderiales</taxon>
        <taxon>Oxalobacteraceae</taxon>
        <taxon>Noviherbaspirillum</taxon>
    </lineage>
</organism>
<keyword evidence="2" id="KW-1185">Reference proteome</keyword>
<evidence type="ECO:0000313" key="1">
    <source>
        <dbReference type="EMBL" id="KIF81861.1"/>
    </source>
</evidence>
<dbReference type="OrthoDB" id="8780025at2"/>
<gene>
    <name evidence="1" type="ORF">TSA66_15355</name>
</gene>
<protein>
    <submittedName>
        <fullName evidence="1">Uncharacterized protein</fullName>
    </submittedName>
</protein>
<accession>A0A0C2BV11</accession>
<comment type="caution">
    <text evidence="1">The sequence shown here is derived from an EMBL/GenBank/DDBJ whole genome shotgun (WGS) entry which is preliminary data.</text>
</comment>